<evidence type="ECO:0000313" key="3">
    <source>
        <dbReference type="RefSeq" id="XP_039120726.1"/>
    </source>
</evidence>
<accession>A0AB40B0E0</accession>
<protein>
    <submittedName>
        <fullName evidence="3">Proline-rich receptor-like protein kinase PERK10</fullName>
    </submittedName>
</protein>
<feature type="compositionally biased region" description="Pro residues" evidence="1">
    <location>
        <begin position="65"/>
        <end position="84"/>
    </location>
</feature>
<proteinExistence type="predicted"/>
<gene>
    <name evidence="3" type="primary">LOC120257261</name>
</gene>
<feature type="compositionally biased region" description="Low complexity" evidence="1">
    <location>
        <begin position="169"/>
        <end position="191"/>
    </location>
</feature>
<feature type="compositionally biased region" description="Low complexity" evidence="1">
    <location>
        <begin position="9"/>
        <end position="38"/>
    </location>
</feature>
<evidence type="ECO:0000313" key="2">
    <source>
        <dbReference type="Proteomes" id="UP001515500"/>
    </source>
</evidence>
<dbReference type="GeneID" id="120257261"/>
<dbReference type="RefSeq" id="XP_039120726.1">
    <property type="nucleotide sequence ID" value="XM_039264792.1"/>
</dbReference>
<sequence>MPAATPPDLALTQPLRAAPRARRPAPAARQPTRLATRPGRPRHLCARAPMRAAQQASQHASPAPHARPPPAPPGVSSSPEPPAQQRPQRARAAPAILGPRAHPCCPWPPRRPQPAVCFSIASPGFLSAKSRDVMLNGKNYKAWSSTLCVLLHGLYLWDHVDGTRPPPVSSSAASSGSSSSTVTSAPSSTSTNLLKCTEDDAHTIAIICQSCELPIRLVMFVIFLTQGDLGSSARTLSSFQSGVALLLATDSHIYLSM</sequence>
<dbReference type="AlphaFoldDB" id="A0AB40B0E0"/>
<dbReference type="Proteomes" id="UP001515500">
    <property type="component" value="Unplaced"/>
</dbReference>
<reference evidence="3" key="1">
    <citation type="submission" date="2025-08" db="UniProtKB">
        <authorList>
            <consortium name="RefSeq"/>
        </authorList>
    </citation>
    <scope>IDENTIFICATION</scope>
</reference>
<feature type="region of interest" description="Disordered" evidence="1">
    <location>
        <begin position="1"/>
        <end position="91"/>
    </location>
</feature>
<name>A0AB40B0E0_DIOCR</name>
<feature type="compositionally biased region" description="Low complexity" evidence="1">
    <location>
        <begin position="52"/>
        <end position="64"/>
    </location>
</feature>
<organism evidence="2 3">
    <name type="scientific">Dioscorea cayennensis subsp. rotundata</name>
    <name type="common">White Guinea yam</name>
    <name type="synonym">Dioscorea rotundata</name>
    <dbReference type="NCBI Taxonomy" id="55577"/>
    <lineage>
        <taxon>Eukaryota</taxon>
        <taxon>Viridiplantae</taxon>
        <taxon>Streptophyta</taxon>
        <taxon>Embryophyta</taxon>
        <taxon>Tracheophyta</taxon>
        <taxon>Spermatophyta</taxon>
        <taxon>Magnoliopsida</taxon>
        <taxon>Liliopsida</taxon>
        <taxon>Dioscoreales</taxon>
        <taxon>Dioscoreaceae</taxon>
        <taxon>Dioscorea</taxon>
    </lineage>
</organism>
<evidence type="ECO:0000256" key="1">
    <source>
        <dbReference type="SAM" id="MobiDB-lite"/>
    </source>
</evidence>
<keyword evidence="2" id="KW-1185">Reference proteome</keyword>
<feature type="region of interest" description="Disordered" evidence="1">
    <location>
        <begin position="166"/>
        <end position="191"/>
    </location>
</feature>